<dbReference type="GO" id="GO:0003677">
    <property type="term" value="F:DNA binding"/>
    <property type="evidence" value="ECO:0007669"/>
    <property type="project" value="InterPro"/>
</dbReference>
<protein>
    <recommendedName>
        <fullName evidence="3">HTH cro/C1-type domain-containing protein</fullName>
    </recommendedName>
</protein>
<gene>
    <name evidence="4" type="ORF">B0I28_109140</name>
</gene>
<dbReference type="AlphaFoldDB" id="A0A2T0UEX0"/>
<organism evidence="4 5">
    <name type="scientific">Glycomyces artemisiae</name>
    <dbReference type="NCBI Taxonomy" id="1076443"/>
    <lineage>
        <taxon>Bacteria</taxon>
        <taxon>Bacillati</taxon>
        <taxon>Actinomycetota</taxon>
        <taxon>Actinomycetes</taxon>
        <taxon>Glycomycetales</taxon>
        <taxon>Glycomycetaceae</taxon>
        <taxon>Glycomyces</taxon>
    </lineage>
</organism>
<proteinExistence type="predicted"/>
<sequence length="187" mass="20608">MSTYQRRRALRAYSGGMQRAGSNPDEGPTPEQRQDFANWVQDVVDSFGEPPKKWSVTKLAEKGGVHRNAIYDWIGMKSVPKRETVARFCRGLGIDFAEPAQLLGWGAGLPPLNDTVRLGAFIRRAKALAAEEGTSPARREDLQALIGMAEEARRSAASQRLSAEQTERRAKELLGTVLEAADEPTDQ</sequence>
<dbReference type="PROSITE" id="PS50943">
    <property type="entry name" value="HTH_CROC1"/>
    <property type="match status" value="1"/>
</dbReference>
<reference evidence="4 5" key="1">
    <citation type="submission" date="2018-03" db="EMBL/GenBank/DDBJ databases">
        <title>Genomic Encyclopedia of Type Strains, Phase III (KMG-III): the genomes of soil and plant-associated and newly described type strains.</title>
        <authorList>
            <person name="Whitman W."/>
        </authorList>
    </citation>
    <scope>NUCLEOTIDE SEQUENCE [LARGE SCALE GENOMIC DNA]</scope>
    <source>
        <strain evidence="4 5">CGMCC 4.7067</strain>
    </source>
</reference>
<comment type="caution">
    <text evidence="4">The sequence shown here is derived from an EMBL/GenBank/DDBJ whole genome shotgun (WGS) entry which is preliminary data.</text>
</comment>
<dbReference type="Pfam" id="PF01381">
    <property type="entry name" value="HTH_3"/>
    <property type="match status" value="1"/>
</dbReference>
<evidence type="ECO:0000259" key="3">
    <source>
        <dbReference type="PROSITE" id="PS50943"/>
    </source>
</evidence>
<dbReference type="CDD" id="cd00093">
    <property type="entry name" value="HTH_XRE"/>
    <property type="match status" value="1"/>
</dbReference>
<name>A0A2T0UEX0_9ACTN</name>
<evidence type="ECO:0000313" key="5">
    <source>
        <dbReference type="Proteomes" id="UP000238176"/>
    </source>
</evidence>
<dbReference type="Proteomes" id="UP000238176">
    <property type="component" value="Unassembled WGS sequence"/>
</dbReference>
<dbReference type="SUPFAM" id="SSF47413">
    <property type="entry name" value="lambda repressor-like DNA-binding domains"/>
    <property type="match status" value="1"/>
</dbReference>
<dbReference type="EMBL" id="PVTJ01000009">
    <property type="protein sequence ID" value="PRY56491.1"/>
    <property type="molecule type" value="Genomic_DNA"/>
</dbReference>
<feature type="region of interest" description="Disordered" evidence="2">
    <location>
        <begin position="13"/>
        <end position="32"/>
    </location>
</feature>
<keyword evidence="1" id="KW-0175">Coiled coil</keyword>
<dbReference type="Gene3D" id="1.10.260.40">
    <property type="entry name" value="lambda repressor-like DNA-binding domains"/>
    <property type="match status" value="1"/>
</dbReference>
<evidence type="ECO:0000256" key="1">
    <source>
        <dbReference type="SAM" id="Coils"/>
    </source>
</evidence>
<evidence type="ECO:0000256" key="2">
    <source>
        <dbReference type="SAM" id="MobiDB-lite"/>
    </source>
</evidence>
<dbReference type="InterPro" id="IPR001387">
    <property type="entry name" value="Cro/C1-type_HTH"/>
</dbReference>
<feature type="domain" description="HTH cro/C1-type" evidence="3">
    <location>
        <begin position="52"/>
        <end position="99"/>
    </location>
</feature>
<keyword evidence="5" id="KW-1185">Reference proteome</keyword>
<accession>A0A2T0UEX0</accession>
<evidence type="ECO:0000313" key="4">
    <source>
        <dbReference type="EMBL" id="PRY56491.1"/>
    </source>
</evidence>
<dbReference type="InterPro" id="IPR010982">
    <property type="entry name" value="Lambda_DNA-bd_dom_sf"/>
</dbReference>
<feature type="coiled-coil region" evidence="1">
    <location>
        <begin position="149"/>
        <end position="183"/>
    </location>
</feature>